<dbReference type="SUPFAM" id="SSF89392">
    <property type="entry name" value="Prokaryotic lipoproteins and lipoprotein localization factors"/>
    <property type="match status" value="1"/>
</dbReference>
<keyword evidence="1 3" id="KW-0732">Signal</keyword>
<protein>
    <submittedName>
        <fullName evidence="4">Outer membrane lipoprotein-sorting protein</fullName>
    </submittedName>
</protein>
<dbReference type="RefSeq" id="WP_055459628.1">
    <property type="nucleotide sequence ID" value="NZ_CYHC01000005.1"/>
</dbReference>
<dbReference type="PANTHER" id="PTHR35869">
    <property type="entry name" value="OUTER-MEMBRANE LIPOPROTEIN CARRIER PROTEIN"/>
    <property type="match status" value="1"/>
</dbReference>
<dbReference type="Pfam" id="PF03548">
    <property type="entry name" value="LolA"/>
    <property type="match status" value="1"/>
</dbReference>
<name>A0ABP2A4M4_9HYPH</name>
<comment type="caution">
    <text evidence="4">The sequence shown here is derived from an EMBL/GenBank/DDBJ whole genome shotgun (WGS) entry which is preliminary data.</text>
</comment>
<dbReference type="PANTHER" id="PTHR35869:SF1">
    <property type="entry name" value="OUTER-MEMBRANE LIPOPROTEIN CARRIER PROTEIN"/>
    <property type="match status" value="1"/>
</dbReference>
<dbReference type="Proteomes" id="UP000182178">
    <property type="component" value="Unassembled WGS sequence"/>
</dbReference>
<dbReference type="InterPro" id="IPR029046">
    <property type="entry name" value="LolA/LolB/LppX"/>
</dbReference>
<feature type="region of interest" description="Disordered" evidence="2">
    <location>
        <begin position="37"/>
        <end position="129"/>
    </location>
</feature>
<feature type="signal peptide" evidence="3">
    <location>
        <begin position="1"/>
        <end position="23"/>
    </location>
</feature>
<feature type="compositionally biased region" description="Low complexity" evidence="2">
    <location>
        <begin position="89"/>
        <end position="108"/>
    </location>
</feature>
<reference evidence="4 5" key="1">
    <citation type="submission" date="2015-08" db="EMBL/GenBank/DDBJ databases">
        <authorList>
            <person name="Varghese N."/>
        </authorList>
    </citation>
    <scope>NUCLEOTIDE SEQUENCE [LARGE SCALE GENOMIC DNA]</scope>
    <source>
        <strain evidence="4 5">DSM 18167</strain>
    </source>
</reference>
<evidence type="ECO:0000256" key="2">
    <source>
        <dbReference type="SAM" id="MobiDB-lite"/>
    </source>
</evidence>
<evidence type="ECO:0000313" key="5">
    <source>
        <dbReference type="Proteomes" id="UP000182178"/>
    </source>
</evidence>
<feature type="compositionally biased region" description="Pro residues" evidence="2">
    <location>
        <begin position="109"/>
        <end position="126"/>
    </location>
</feature>
<gene>
    <name evidence="4" type="ORF">Ga0061061_105296</name>
</gene>
<keyword evidence="4" id="KW-0449">Lipoprotein</keyword>
<evidence type="ECO:0000256" key="1">
    <source>
        <dbReference type="ARBA" id="ARBA00022729"/>
    </source>
</evidence>
<evidence type="ECO:0000313" key="4">
    <source>
        <dbReference type="EMBL" id="CUA88906.1"/>
    </source>
</evidence>
<feature type="chain" id="PRO_5045629373" evidence="3">
    <location>
        <begin position="24"/>
        <end position="293"/>
    </location>
</feature>
<dbReference type="InterPro" id="IPR004564">
    <property type="entry name" value="OM_lipoprot_carrier_LolA-like"/>
</dbReference>
<keyword evidence="5" id="KW-1185">Reference proteome</keyword>
<proteinExistence type="predicted"/>
<sequence>MKTLRFASLVSGPVLALPVAVLAATLAAAQPLQIHPPAAQPARPAPPAQPAAPRAPAPAPTPAPPPNAAPQASLPGSHPLPPRRPADLPTGGASAPAASTGETGARPAPAAPAPAAPPPAAPPPAAAVPTNPQAALARVNAYLNGIDTLTANFLQYSGDGRQATGSLYVKRPGQLRFQYNPPSTLEIVADGRSVAIRDKKLRTQDVYSIGQTPLKFLVQDRVDLARDVKVLDVRTAPSGVVEVIFEDSSTLGGTSKVTLVYDAKANVLRQWIVVDPQGYETSVALQDVNIVPR</sequence>
<dbReference type="CDD" id="cd16325">
    <property type="entry name" value="LolA"/>
    <property type="match status" value="1"/>
</dbReference>
<organism evidence="4 5">
    <name type="scientific">Chelatococcus sambhunathii</name>
    <dbReference type="NCBI Taxonomy" id="363953"/>
    <lineage>
        <taxon>Bacteria</taxon>
        <taxon>Pseudomonadati</taxon>
        <taxon>Pseudomonadota</taxon>
        <taxon>Alphaproteobacteria</taxon>
        <taxon>Hyphomicrobiales</taxon>
        <taxon>Chelatococcaceae</taxon>
        <taxon>Chelatococcus</taxon>
    </lineage>
</organism>
<evidence type="ECO:0000256" key="3">
    <source>
        <dbReference type="SAM" id="SignalP"/>
    </source>
</evidence>
<dbReference type="EMBL" id="CYHC01000005">
    <property type="protein sequence ID" value="CUA88906.1"/>
    <property type="molecule type" value="Genomic_DNA"/>
</dbReference>
<dbReference type="Gene3D" id="2.50.20.10">
    <property type="entry name" value="Lipoprotein localisation LolA/LolB/LppX"/>
    <property type="match status" value="1"/>
</dbReference>
<accession>A0ABP2A4M4</accession>
<feature type="compositionally biased region" description="Pro residues" evidence="2">
    <location>
        <begin position="43"/>
        <end position="68"/>
    </location>
</feature>